<dbReference type="Proteomes" id="UP000066480">
    <property type="component" value="Chromosome"/>
</dbReference>
<keyword evidence="2" id="KW-1185">Reference proteome</keyword>
<dbReference type="KEGG" id="lmoi:VV02_21920"/>
<organism evidence="1 2">
    <name type="scientific">Luteipulveratus mongoliensis</name>
    <dbReference type="NCBI Taxonomy" id="571913"/>
    <lineage>
        <taxon>Bacteria</taxon>
        <taxon>Bacillati</taxon>
        <taxon>Actinomycetota</taxon>
        <taxon>Actinomycetes</taxon>
        <taxon>Micrococcales</taxon>
        <taxon>Dermacoccaceae</taxon>
        <taxon>Luteipulveratus</taxon>
    </lineage>
</organism>
<dbReference type="STRING" id="571913.VV02_21920"/>
<gene>
    <name evidence="1" type="ORF">VV02_21920</name>
</gene>
<sequence length="213" mass="22216">MIAGALGPYEGALRDRRSLSLTTADGRVLPLDIARYLAEADDADRTVLGRCVGPVLDVGCGPGRIVSALAAQGIAALGVDIADVAVELTVRRGALALPRDIFDRVPGEGRWRTVVVLDGNSGIGGDLSGLLTRLRSLISSTGRIVVEAGSHVPGTHEVLTARFASDSAEGPTFRWAVASVDVLAEQALECGLTVEEQWSSEGRDFLSLSRAAA</sequence>
<name>A0A0K1JR41_9MICO</name>
<proteinExistence type="predicted"/>
<dbReference type="RefSeq" id="WP_157063500.1">
    <property type="nucleotide sequence ID" value="NZ_CP011112.1"/>
</dbReference>
<dbReference type="EMBL" id="CP011112">
    <property type="protein sequence ID" value="AKU19189.1"/>
    <property type="molecule type" value="Genomic_DNA"/>
</dbReference>
<protein>
    <recommendedName>
        <fullName evidence="3">SAM-dependent methyltransferase</fullName>
    </recommendedName>
</protein>
<dbReference type="InterPro" id="IPR029063">
    <property type="entry name" value="SAM-dependent_MTases_sf"/>
</dbReference>
<dbReference type="Gene3D" id="3.40.50.150">
    <property type="entry name" value="Vaccinia Virus protein VP39"/>
    <property type="match status" value="1"/>
</dbReference>
<accession>A0A0K1JR41</accession>
<dbReference type="CDD" id="cd02440">
    <property type="entry name" value="AdoMet_MTases"/>
    <property type="match status" value="1"/>
</dbReference>
<dbReference type="SUPFAM" id="SSF53335">
    <property type="entry name" value="S-adenosyl-L-methionine-dependent methyltransferases"/>
    <property type="match status" value="1"/>
</dbReference>
<reference evidence="1 2" key="1">
    <citation type="submission" date="2015-03" db="EMBL/GenBank/DDBJ databases">
        <title>Luteipulveratus halotolerans sp. nov., a novel actinobacterium (Dermacoccaceae) from Sarawak, Malaysia.</title>
        <authorList>
            <person name="Juboi H."/>
            <person name="Basik A."/>
            <person name="Shamsul S.S."/>
            <person name="Arnold P."/>
            <person name="Schmitt E.K."/>
            <person name="Sanglier J.-J."/>
            <person name="Yeo T."/>
        </authorList>
    </citation>
    <scope>NUCLEOTIDE SEQUENCE [LARGE SCALE GENOMIC DNA]</scope>
    <source>
        <strain evidence="1 2">MN07-A0370</strain>
    </source>
</reference>
<dbReference type="AlphaFoldDB" id="A0A0K1JR41"/>
<evidence type="ECO:0008006" key="3">
    <source>
        <dbReference type="Google" id="ProtNLM"/>
    </source>
</evidence>
<evidence type="ECO:0000313" key="1">
    <source>
        <dbReference type="EMBL" id="AKU19189.1"/>
    </source>
</evidence>
<evidence type="ECO:0000313" key="2">
    <source>
        <dbReference type="Proteomes" id="UP000066480"/>
    </source>
</evidence>
<dbReference type="OrthoDB" id="4484556at2"/>